<evidence type="ECO:0000313" key="2">
    <source>
        <dbReference type="Proteomes" id="UP000029223"/>
    </source>
</evidence>
<protein>
    <submittedName>
        <fullName evidence="1">Ribonuclease PH</fullName>
        <ecNumber evidence="1">2.7.7.56</ecNumber>
    </submittedName>
</protein>
<comment type="caution">
    <text evidence="1">The sequence shown here is derived from an EMBL/GenBank/DDBJ whole genome shotgun (WGS) entry which is preliminary data.</text>
</comment>
<gene>
    <name evidence="1" type="ORF">JCM19239_3878</name>
</gene>
<keyword evidence="2" id="KW-1185">Reference proteome</keyword>
<dbReference type="EMBL" id="BBMS01000003">
    <property type="protein sequence ID" value="GAL24175.1"/>
    <property type="molecule type" value="Genomic_DNA"/>
</dbReference>
<organism evidence="1 2">
    <name type="scientific">Vibrio variabilis</name>
    <dbReference type="NCBI Taxonomy" id="990271"/>
    <lineage>
        <taxon>Bacteria</taxon>
        <taxon>Pseudomonadati</taxon>
        <taxon>Pseudomonadota</taxon>
        <taxon>Gammaproteobacteria</taxon>
        <taxon>Vibrionales</taxon>
        <taxon>Vibrionaceae</taxon>
        <taxon>Vibrio</taxon>
    </lineage>
</organism>
<dbReference type="Gene3D" id="3.30.230.70">
    <property type="entry name" value="GHMP Kinase, N-terminal domain"/>
    <property type="match status" value="1"/>
</dbReference>
<evidence type="ECO:0000313" key="1">
    <source>
        <dbReference type="EMBL" id="GAL24175.1"/>
    </source>
</evidence>
<reference evidence="2" key="2">
    <citation type="submission" date="2014-09" db="EMBL/GenBank/DDBJ databases">
        <authorList>
            <consortium name="NBRP consortium"/>
            <person name="Sawabe T."/>
            <person name="Meirelles P."/>
            <person name="Nakanishi M."/>
            <person name="Sayaka M."/>
            <person name="Hattori M."/>
            <person name="Ohkuma M."/>
        </authorList>
    </citation>
    <scope>NUCLEOTIDE SEQUENCE [LARGE SCALE GENOMIC DNA]</scope>
    <source>
        <strain evidence="2">JCM 19239</strain>
    </source>
</reference>
<accession>A0ABQ0J607</accession>
<keyword evidence="1" id="KW-0808">Transferase</keyword>
<dbReference type="GO" id="GO:0009022">
    <property type="term" value="F:tRNA nucleotidyltransferase activity"/>
    <property type="evidence" value="ECO:0007669"/>
    <property type="project" value="UniProtKB-EC"/>
</dbReference>
<sequence length="52" mass="5603">MNVVMTEDGRMIEIQGTAEGEPFSHDELMALLASAKKGITEIVAAQKLALED</sequence>
<reference evidence="2" key="1">
    <citation type="submission" date="2014-09" db="EMBL/GenBank/DDBJ databases">
        <title>Vibrio variabilis JCM 19239. (C206) whole genome shotgun sequence.</title>
        <authorList>
            <person name="Sawabe T."/>
            <person name="Meirelles P."/>
            <person name="Nakanishi M."/>
            <person name="Sayaka M."/>
            <person name="Hattori M."/>
            <person name="Ohkuma M."/>
        </authorList>
    </citation>
    <scope>NUCLEOTIDE SEQUENCE [LARGE SCALE GENOMIC DNA]</scope>
    <source>
        <strain evidence="2">JCM 19239</strain>
    </source>
</reference>
<dbReference type="InterPro" id="IPR027408">
    <property type="entry name" value="PNPase/RNase_PH_dom_sf"/>
</dbReference>
<name>A0ABQ0J607_9VIBR</name>
<dbReference type="SUPFAM" id="SSF55666">
    <property type="entry name" value="Ribonuclease PH domain 2-like"/>
    <property type="match status" value="1"/>
</dbReference>
<proteinExistence type="predicted"/>
<dbReference type="EC" id="2.7.7.56" evidence="1"/>
<dbReference type="Proteomes" id="UP000029223">
    <property type="component" value="Unassembled WGS sequence"/>
</dbReference>
<keyword evidence="1" id="KW-0548">Nucleotidyltransferase</keyword>
<dbReference type="InterPro" id="IPR036345">
    <property type="entry name" value="ExoRNase_PH_dom2_sf"/>
</dbReference>